<feature type="signal peptide" evidence="2">
    <location>
        <begin position="1"/>
        <end position="27"/>
    </location>
</feature>
<dbReference type="Pfam" id="PF16483">
    <property type="entry name" value="Glyco_hydro_64"/>
    <property type="match status" value="2"/>
</dbReference>
<reference evidence="4 5" key="1">
    <citation type="submission" date="2018-11" db="EMBL/GenBank/DDBJ databases">
        <title>Sequencing the genomes of 1000 actinobacteria strains.</title>
        <authorList>
            <person name="Klenk H.-P."/>
        </authorList>
    </citation>
    <scope>NUCLEOTIDE SEQUENCE [LARGE SCALE GENOMIC DNA]</scope>
    <source>
        <strain evidence="4 5">DSM 44254</strain>
    </source>
</reference>
<protein>
    <submittedName>
        <fullName evidence="4">Beta-1,3-glucanase</fullName>
    </submittedName>
</protein>
<dbReference type="PANTHER" id="PTHR38165">
    <property type="match status" value="1"/>
</dbReference>
<evidence type="ECO:0000259" key="3">
    <source>
        <dbReference type="PROSITE" id="PS52006"/>
    </source>
</evidence>
<sequence>MFSGSSGRGSARALLLGLTITMAAALAACSSEPDPAPSAPPAASQAAPGQTPADFWGDTSAIPAAANVLTVKVLNRTNGKYPDDQVFWRFNDQVHSIAEQPYVDMPANSSGRMYFSLGSPDSQYTDFIEFTVGPDVFHGNTTRVDAFGLKLAMRLHSHDGFDVEVGEDRKLFAESREATFQRFVDEVPGPFKDLARVEAPYRIVAPRTAAPFQPGGSAAGYFTAYAKKHGVKATTAEVVGCAGPLAESAALCAALNRHTAGKPEAVQRDPAAFYKKGPANHYAAFWHAHSLGGLSYGFPYDDHAEQSSFVSHGDPAWLLVAVGW</sequence>
<comment type="caution">
    <text evidence="4">The sequence shown here is derived from an EMBL/GenBank/DDBJ whole genome shotgun (WGS) entry which is preliminary data.</text>
</comment>
<dbReference type="RefSeq" id="WP_123669499.1">
    <property type="nucleotide sequence ID" value="NZ_RJKE01000001.1"/>
</dbReference>
<evidence type="ECO:0000313" key="4">
    <source>
        <dbReference type="EMBL" id="ROO90561.1"/>
    </source>
</evidence>
<evidence type="ECO:0000256" key="1">
    <source>
        <dbReference type="SAM" id="MobiDB-lite"/>
    </source>
</evidence>
<evidence type="ECO:0000313" key="5">
    <source>
        <dbReference type="Proteomes" id="UP000272400"/>
    </source>
</evidence>
<keyword evidence="5" id="KW-1185">Reference proteome</keyword>
<dbReference type="Gene3D" id="2.60.110.10">
    <property type="entry name" value="Thaumatin"/>
    <property type="match status" value="2"/>
</dbReference>
<dbReference type="Proteomes" id="UP000272400">
    <property type="component" value="Unassembled WGS sequence"/>
</dbReference>
<feature type="chain" id="PRO_5018021152" evidence="2">
    <location>
        <begin position="28"/>
        <end position="324"/>
    </location>
</feature>
<dbReference type="InterPro" id="IPR032477">
    <property type="entry name" value="Glyco_hydro_64"/>
</dbReference>
<dbReference type="InterPro" id="IPR037398">
    <property type="entry name" value="Glyco_hydro_64_fam"/>
</dbReference>
<dbReference type="CDD" id="cd09214">
    <property type="entry name" value="GH64-like"/>
    <property type="match status" value="1"/>
</dbReference>
<dbReference type="AlphaFoldDB" id="A0A3N1DAK4"/>
<feature type="region of interest" description="Disordered" evidence="1">
    <location>
        <begin position="30"/>
        <end position="54"/>
    </location>
</feature>
<keyword evidence="2" id="KW-0732">Signal</keyword>
<dbReference type="PROSITE" id="PS52006">
    <property type="entry name" value="GH64"/>
    <property type="match status" value="1"/>
</dbReference>
<dbReference type="OrthoDB" id="2479530at2"/>
<accession>A0A3N1DAK4</accession>
<gene>
    <name evidence="4" type="ORF">EDD29_8292</name>
</gene>
<feature type="compositionally biased region" description="Low complexity" evidence="1">
    <location>
        <begin position="41"/>
        <end position="53"/>
    </location>
</feature>
<evidence type="ECO:0000256" key="2">
    <source>
        <dbReference type="SAM" id="SignalP"/>
    </source>
</evidence>
<proteinExistence type="predicted"/>
<dbReference type="EMBL" id="RJKE01000001">
    <property type="protein sequence ID" value="ROO90561.1"/>
    <property type="molecule type" value="Genomic_DNA"/>
</dbReference>
<dbReference type="InterPro" id="IPR037176">
    <property type="entry name" value="Osmotin/thaumatin-like_sf"/>
</dbReference>
<dbReference type="PANTHER" id="PTHR38165:SF1">
    <property type="entry name" value="GLUCANASE B"/>
    <property type="match status" value="1"/>
</dbReference>
<name>A0A3N1DAK4_9ACTN</name>
<organism evidence="4 5">
    <name type="scientific">Actinocorallia herbida</name>
    <dbReference type="NCBI Taxonomy" id="58109"/>
    <lineage>
        <taxon>Bacteria</taxon>
        <taxon>Bacillati</taxon>
        <taxon>Actinomycetota</taxon>
        <taxon>Actinomycetes</taxon>
        <taxon>Streptosporangiales</taxon>
        <taxon>Thermomonosporaceae</taxon>
        <taxon>Actinocorallia</taxon>
    </lineage>
</organism>
<feature type="domain" description="GH64" evidence="3">
    <location>
        <begin position="48"/>
        <end position="324"/>
    </location>
</feature>